<dbReference type="Pfam" id="PF09096">
    <property type="entry name" value="Phage-tail_2"/>
    <property type="match status" value="1"/>
</dbReference>
<name>A0A2S1GLU5_9CAUD</name>
<dbReference type="GO" id="GO:0098025">
    <property type="term" value="C:virus tail, baseplate"/>
    <property type="evidence" value="ECO:0007669"/>
    <property type="project" value="InterPro"/>
</dbReference>
<dbReference type="InterPro" id="IPR043504">
    <property type="entry name" value="Peptidase_S1_PA_chymotrypsin"/>
</dbReference>
<dbReference type="Pfam" id="PF09097">
    <property type="entry name" value="Phage-tail_1"/>
    <property type="match status" value="1"/>
</dbReference>
<dbReference type="InterPro" id="IPR015180">
    <property type="entry name" value="Phage_T4_Gp27_C"/>
</dbReference>
<dbReference type="Gene3D" id="2.40.30.150">
    <property type="entry name" value="Bacteriophage T4, Gp27, baseplate hub, domain 3"/>
    <property type="match status" value="1"/>
</dbReference>
<dbReference type="KEGG" id="vg:65112785"/>
<protein>
    <submittedName>
        <fullName evidence="3">Baseplate hub subunit</fullName>
    </submittedName>
</protein>
<dbReference type="Proteomes" id="UP000246316">
    <property type="component" value="Segment"/>
</dbReference>
<keyword evidence="4" id="KW-1185">Reference proteome</keyword>
<sequence length="379" mass="43437">MMQRLGYPNISIKLYQNYSKWLENAFLELAATFTTLTIRDGLYGRNEGLLQFYDNANLHTRMTGEEIIQISVANANTKNVISRIYGNKHFSVTVDKKSDNIITIQLGSIHEIENLKFGRCFYNNANDSINEMIGVIYQDRPLIAPPVNGINTYVPRVPWSQDMAMYMSYVRDIGLAVESDQFVFVWEDFMGINMMDYNQMIAQDAVIFAVGDEGRLGEFSYITEYPLAFDFTWLTKANKRKRDVIENATFFTPSFMDNKIETIVNGDGQNAIVLSRSGGYAEATYRNGYEEANRITTMAQYDGYAHCKIFGNFQITPGMKLNFYDLKNQFKTDFYVDEVLHEISNNTSITNLYMFTNGKPLSEVNLTRVKNELKSNTST</sequence>
<dbReference type="InterPro" id="IPR015181">
    <property type="entry name" value="Phage_T4_Gp27_N"/>
</dbReference>
<feature type="domain" description="Bacteriophage T4 Gp27 baseplate hub C-terminal" evidence="1">
    <location>
        <begin position="200"/>
        <end position="372"/>
    </location>
</feature>
<dbReference type="Gene3D" id="3.30.1920.40">
    <property type="match status" value="1"/>
</dbReference>
<dbReference type="InterPro" id="IPR043084">
    <property type="entry name" value="Gp27_dom4"/>
</dbReference>
<evidence type="ECO:0000313" key="4">
    <source>
        <dbReference type="Proteomes" id="UP000246316"/>
    </source>
</evidence>
<dbReference type="Gene3D" id="2.40.10.10">
    <property type="entry name" value="Trypsin-like serine proteases"/>
    <property type="match status" value="1"/>
</dbReference>
<dbReference type="InterPro" id="IPR043085">
    <property type="entry name" value="Gp27_dom2"/>
</dbReference>
<dbReference type="GeneID" id="65112785"/>
<dbReference type="EMBL" id="MH059636">
    <property type="protein sequence ID" value="AWD90352.1"/>
    <property type="molecule type" value="Genomic_DNA"/>
</dbReference>
<dbReference type="InterPro" id="IPR043083">
    <property type="entry name" value="Gp27_dom3"/>
</dbReference>
<evidence type="ECO:0000259" key="1">
    <source>
        <dbReference type="Pfam" id="PF09096"/>
    </source>
</evidence>
<evidence type="ECO:0000313" key="3">
    <source>
        <dbReference type="EMBL" id="AWD90352.1"/>
    </source>
</evidence>
<dbReference type="Gene3D" id="3.55.50.20">
    <property type="match status" value="1"/>
</dbReference>
<evidence type="ECO:0000259" key="2">
    <source>
        <dbReference type="Pfam" id="PF09097"/>
    </source>
</evidence>
<organism evidence="3 4">
    <name type="scientific">Erwinia phage Cronus</name>
    <dbReference type="NCBI Taxonomy" id="2163633"/>
    <lineage>
        <taxon>Viruses</taxon>
        <taxon>Duplodnaviria</taxon>
        <taxon>Heunggongvirae</taxon>
        <taxon>Uroviricota</taxon>
        <taxon>Caudoviricetes</taxon>
        <taxon>Pantevenvirales</taxon>
        <taxon>Straboviridae</taxon>
        <taxon>Tevenvirinae</taxon>
        <taxon>Risoevirus</taxon>
        <taxon>Risoevirus cronus</taxon>
        <taxon>Roskildevirus cronus</taxon>
    </lineage>
</organism>
<dbReference type="RefSeq" id="YP_010095151.1">
    <property type="nucleotide sequence ID" value="NC_055743.1"/>
</dbReference>
<accession>A0A2S1GLU5</accession>
<feature type="domain" description="Bacteriophage T4 Gp27 baseplate hub N-terminal" evidence="2">
    <location>
        <begin position="3"/>
        <end position="197"/>
    </location>
</feature>
<dbReference type="SUPFAM" id="SSF69279">
    <property type="entry name" value="Phage tail proteins"/>
    <property type="match status" value="2"/>
</dbReference>
<reference evidence="3" key="1">
    <citation type="submission" date="2018-03" db="EMBL/GenBank/DDBJ databases">
        <title>Phage therapy in agriculture - a green tech approach to combat plant pathogenic bacteria.</title>
        <authorList>
            <person name="Carstens A.B."/>
            <person name="Djurhuus A.M."/>
            <person name="Hansen L.H."/>
        </authorList>
    </citation>
    <scope>NUCLEOTIDE SEQUENCE [LARGE SCALE GENOMIC DNA]</scope>
</reference>
<proteinExistence type="predicted"/>